<dbReference type="InterPro" id="IPR037523">
    <property type="entry name" value="VOC_core"/>
</dbReference>
<dbReference type="PROSITE" id="PS51819">
    <property type="entry name" value="VOC"/>
    <property type="match status" value="1"/>
</dbReference>
<dbReference type="SUPFAM" id="SSF54593">
    <property type="entry name" value="Glyoxalase/Bleomycin resistance protein/Dihydroxybiphenyl dioxygenase"/>
    <property type="match status" value="1"/>
</dbReference>
<dbReference type="Gene3D" id="3.10.180.10">
    <property type="entry name" value="2,3-Dihydroxybiphenyl 1,2-Dioxygenase, domain 1"/>
    <property type="match status" value="1"/>
</dbReference>
<dbReference type="InterPro" id="IPR004360">
    <property type="entry name" value="Glyas_Fos-R_dOase_dom"/>
</dbReference>
<feature type="domain" description="VOC" evidence="2">
    <location>
        <begin position="5"/>
        <end position="123"/>
    </location>
</feature>
<comment type="caution">
    <text evidence="3">The sequence shown here is derived from an EMBL/GenBank/DDBJ whole genome shotgun (WGS) entry which is preliminary data.</text>
</comment>
<dbReference type="InterPro" id="IPR018146">
    <property type="entry name" value="Glyoxalase_1_CS"/>
</dbReference>
<evidence type="ECO:0000256" key="1">
    <source>
        <dbReference type="ARBA" id="ARBA00022723"/>
    </source>
</evidence>
<protein>
    <submittedName>
        <fullName evidence="3">VOC family protein</fullName>
    </submittedName>
</protein>
<dbReference type="Proteomes" id="UP001596505">
    <property type="component" value="Unassembled WGS sequence"/>
</dbReference>
<organism evidence="3 4">
    <name type="scientific">Scopulibacillus cellulosilyticus</name>
    <dbReference type="NCBI Taxonomy" id="2665665"/>
    <lineage>
        <taxon>Bacteria</taxon>
        <taxon>Bacillati</taxon>
        <taxon>Bacillota</taxon>
        <taxon>Bacilli</taxon>
        <taxon>Bacillales</taxon>
        <taxon>Sporolactobacillaceae</taxon>
        <taxon>Scopulibacillus</taxon>
    </lineage>
</organism>
<dbReference type="EMBL" id="JBHTCO010000002">
    <property type="protein sequence ID" value="MFC7391621.1"/>
    <property type="molecule type" value="Genomic_DNA"/>
</dbReference>
<dbReference type="PANTHER" id="PTHR46142">
    <property type="match status" value="1"/>
</dbReference>
<keyword evidence="1" id="KW-0479">Metal-binding</keyword>
<proteinExistence type="predicted"/>
<sequence>MEYIGVHHVSLVVTELERAKHFYSNILGFNLIKRPNFDTEGAWYQIGNTQLHLIVYRKGKTFRGTTDLDRDDGHFAVQVEDIDAFIRHIKTLGVELLTVSNKEAGGERVYVSDPDGNLIEFKS</sequence>
<gene>
    <name evidence="3" type="ORF">ACFQRG_01245</name>
</gene>
<dbReference type="PANTHER" id="PTHR46142:SF3">
    <property type="entry name" value="F18B13.24 PROTEIN"/>
    <property type="match status" value="1"/>
</dbReference>
<dbReference type="RefSeq" id="WP_380962822.1">
    <property type="nucleotide sequence ID" value="NZ_JBHTCO010000002.1"/>
</dbReference>
<dbReference type="Pfam" id="PF00903">
    <property type="entry name" value="Glyoxalase"/>
    <property type="match status" value="1"/>
</dbReference>
<evidence type="ECO:0000313" key="4">
    <source>
        <dbReference type="Proteomes" id="UP001596505"/>
    </source>
</evidence>
<reference evidence="4" key="1">
    <citation type="journal article" date="2019" name="Int. J. Syst. Evol. Microbiol.">
        <title>The Global Catalogue of Microorganisms (GCM) 10K type strain sequencing project: providing services to taxonomists for standard genome sequencing and annotation.</title>
        <authorList>
            <consortium name="The Broad Institute Genomics Platform"/>
            <consortium name="The Broad Institute Genome Sequencing Center for Infectious Disease"/>
            <person name="Wu L."/>
            <person name="Ma J."/>
        </authorList>
    </citation>
    <scope>NUCLEOTIDE SEQUENCE [LARGE SCALE GENOMIC DNA]</scope>
    <source>
        <strain evidence="4">CGMCC 1.16305</strain>
    </source>
</reference>
<dbReference type="PROSITE" id="PS00934">
    <property type="entry name" value="GLYOXALASE_I_1"/>
    <property type="match status" value="1"/>
</dbReference>
<name>A0ABW2PWL4_9BACL</name>
<evidence type="ECO:0000313" key="3">
    <source>
        <dbReference type="EMBL" id="MFC7391621.1"/>
    </source>
</evidence>
<dbReference type="InterPro" id="IPR029068">
    <property type="entry name" value="Glyas_Bleomycin-R_OHBP_Dase"/>
</dbReference>
<accession>A0ABW2PWL4</accession>
<evidence type="ECO:0000259" key="2">
    <source>
        <dbReference type="PROSITE" id="PS51819"/>
    </source>
</evidence>
<keyword evidence="4" id="KW-1185">Reference proteome</keyword>